<proteinExistence type="predicted"/>
<dbReference type="Proteomes" id="UP000647172">
    <property type="component" value="Unassembled WGS sequence"/>
</dbReference>
<evidence type="ECO:0000313" key="2">
    <source>
        <dbReference type="Proteomes" id="UP000647172"/>
    </source>
</evidence>
<protein>
    <submittedName>
        <fullName evidence="1">Uncharacterized protein</fullName>
    </submittedName>
</protein>
<gene>
    <name evidence="1" type="ORF">Ani05nite_50880</name>
</gene>
<reference evidence="1" key="1">
    <citation type="submission" date="2021-01" db="EMBL/GenBank/DDBJ databases">
        <title>Whole genome shotgun sequence of Actinoplanes nipponensis NBRC 14063.</title>
        <authorList>
            <person name="Komaki H."/>
            <person name="Tamura T."/>
        </authorList>
    </citation>
    <scope>NUCLEOTIDE SEQUENCE</scope>
    <source>
        <strain evidence="1">NBRC 14063</strain>
    </source>
</reference>
<accession>A0A919JIA5</accession>
<keyword evidence="2" id="KW-1185">Reference proteome</keyword>
<organism evidence="1 2">
    <name type="scientific">Actinoplanes nipponensis</name>
    <dbReference type="NCBI Taxonomy" id="135950"/>
    <lineage>
        <taxon>Bacteria</taxon>
        <taxon>Bacillati</taxon>
        <taxon>Actinomycetota</taxon>
        <taxon>Actinomycetes</taxon>
        <taxon>Micromonosporales</taxon>
        <taxon>Micromonosporaceae</taxon>
        <taxon>Actinoplanes</taxon>
    </lineage>
</organism>
<dbReference type="EMBL" id="BOMQ01000060">
    <property type="protein sequence ID" value="GIE51554.1"/>
    <property type="molecule type" value="Genomic_DNA"/>
</dbReference>
<comment type="caution">
    <text evidence="1">The sequence shown here is derived from an EMBL/GenBank/DDBJ whole genome shotgun (WGS) entry which is preliminary data.</text>
</comment>
<dbReference type="AlphaFoldDB" id="A0A919JIA5"/>
<sequence length="375" mass="42066">MLRKKPGKIPNHAPELRSGLDPLDLYSWELEYEVFERVCRQLRTVGDGLAWRMFGYERNIIFALSRSDPAGPMFDKKGLEREREIIAEAWRDNGEFVLHHDSTSALRIGDLSIFGKDGGVLLREIKTNDRYRDKAQDQKILDTVNALINGGPLAAGGYTLVPSNVAYRANMKGLREILILAHKRGIQGAQLPGRRAIVAVNFSSAPDHFSPHQFNARFAAETKRQQRRAAIRSEHHIIALNSVDRAARSPAEPPWAIYPIEPELAVGLITDVIFYTVCMAPETLLDALAKVGVQGRWLQQLNGTENPAKPLLQVSMRTGNKLSYTSMNVIELARLLIELVDLPTWCQHLSVLLQADLPAGTRPWTYFAGENNVWC</sequence>
<evidence type="ECO:0000313" key="1">
    <source>
        <dbReference type="EMBL" id="GIE51554.1"/>
    </source>
</evidence>
<name>A0A919JIA5_9ACTN</name>